<feature type="domain" description="CobW C-terminal" evidence="1">
    <location>
        <begin position="191"/>
        <end position="286"/>
    </location>
</feature>
<name>A0A9W6M4H1_9MICO</name>
<proteinExistence type="predicted"/>
<dbReference type="PANTHER" id="PTHR43603:SF1">
    <property type="entry name" value="ZINC-REGULATED GTPASE METALLOPROTEIN ACTIVATOR 1"/>
    <property type="match status" value="1"/>
</dbReference>
<evidence type="ECO:0000259" key="1">
    <source>
        <dbReference type="SMART" id="SM00833"/>
    </source>
</evidence>
<gene>
    <name evidence="2" type="ORF">GCM10017586_28330</name>
</gene>
<sequence length="321" mass="34444">MGIEASQVGKHAVTTHLAITGVCSAERRRYARLGAAAGRHRSLHVIDLPSAADPLLVHSTLHGMDTLCVVDARHALDDLRDDAPVRRTVPDGDARADVGARARLAAQLIEGASAVVIVNWERLPTADLSILMAVASHLAPTARVRLSRGVRDDLAALGFGTTLPVGPRDDRAGWTRVLNGEHEPFLTDRRVTTLRYEQLRPFHPARLVRALEILDSGACGILLRSVGVCRLATRAGTPARWEQAGSAMWIDPLDAGHGLDDVGQDLAMTGIDLNPGRLRQVLDEAVLDDGELAAGPARWRTLPDPLPDWHQVVGSDDGSTA</sequence>
<keyword evidence="3" id="KW-1185">Reference proteome</keyword>
<reference evidence="2" key="2">
    <citation type="submission" date="2023-01" db="EMBL/GenBank/DDBJ databases">
        <authorList>
            <person name="Sun Q."/>
            <person name="Evtushenko L."/>
        </authorList>
    </citation>
    <scope>NUCLEOTIDE SEQUENCE</scope>
    <source>
        <strain evidence="2">VKM Ac-1447</strain>
    </source>
</reference>
<protein>
    <recommendedName>
        <fullName evidence="1">CobW C-terminal domain-containing protein</fullName>
    </recommendedName>
</protein>
<dbReference type="PANTHER" id="PTHR43603">
    <property type="entry name" value="COBW DOMAIN-CONTAINING PROTEIN DDB_G0274527"/>
    <property type="match status" value="1"/>
</dbReference>
<evidence type="ECO:0000313" key="2">
    <source>
        <dbReference type="EMBL" id="GLJ81150.1"/>
    </source>
</evidence>
<dbReference type="Pfam" id="PF07683">
    <property type="entry name" value="CobW_C"/>
    <property type="match status" value="1"/>
</dbReference>
<evidence type="ECO:0000313" key="3">
    <source>
        <dbReference type="Proteomes" id="UP001142317"/>
    </source>
</evidence>
<dbReference type="InterPro" id="IPR011629">
    <property type="entry name" value="CobW-like_C"/>
</dbReference>
<reference evidence="2" key="1">
    <citation type="journal article" date="2014" name="Int. J. Syst. Evol. Microbiol.">
        <title>Complete genome sequence of Corynebacterium casei LMG S-19264T (=DSM 44701T), isolated from a smear-ripened cheese.</title>
        <authorList>
            <consortium name="US DOE Joint Genome Institute (JGI-PGF)"/>
            <person name="Walter F."/>
            <person name="Albersmeier A."/>
            <person name="Kalinowski J."/>
            <person name="Ruckert C."/>
        </authorList>
    </citation>
    <scope>NUCLEOTIDE SEQUENCE</scope>
    <source>
        <strain evidence="2">VKM Ac-1447</strain>
    </source>
</reference>
<dbReference type="Proteomes" id="UP001142317">
    <property type="component" value="Unassembled WGS sequence"/>
</dbReference>
<comment type="caution">
    <text evidence="2">The sequence shown here is derived from an EMBL/GenBank/DDBJ whole genome shotgun (WGS) entry which is preliminary data.</text>
</comment>
<dbReference type="EMBL" id="BSEO01000014">
    <property type="protein sequence ID" value="GLJ81150.1"/>
    <property type="molecule type" value="Genomic_DNA"/>
</dbReference>
<dbReference type="InterPro" id="IPR051927">
    <property type="entry name" value="Zn_Chap_cDPG_Synth"/>
</dbReference>
<organism evidence="2 3">
    <name type="scientific">Microbacterium imperiale</name>
    <dbReference type="NCBI Taxonomy" id="33884"/>
    <lineage>
        <taxon>Bacteria</taxon>
        <taxon>Bacillati</taxon>
        <taxon>Actinomycetota</taxon>
        <taxon>Actinomycetes</taxon>
        <taxon>Micrococcales</taxon>
        <taxon>Microbacteriaceae</taxon>
        <taxon>Microbacterium</taxon>
    </lineage>
</organism>
<dbReference type="AlphaFoldDB" id="A0A9W6M4H1"/>
<accession>A0A9W6M4H1</accession>
<dbReference type="SMART" id="SM00833">
    <property type="entry name" value="CobW_C"/>
    <property type="match status" value="1"/>
</dbReference>